<accession>A0A4P9W892</accession>
<protein>
    <submittedName>
        <fullName evidence="1">Uncharacterized protein</fullName>
    </submittedName>
</protein>
<evidence type="ECO:0000313" key="1">
    <source>
        <dbReference type="EMBL" id="RKO88739.1"/>
    </source>
</evidence>
<dbReference type="EMBL" id="KZ996511">
    <property type="protein sequence ID" value="RKO88739.1"/>
    <property type="molecule type" value="Genomic_DNA"/>
</dbReference>
<feature type="non-terminal residue" evidence="1">
    <location>
        <position position="147"/>
    </location>
</feature>
<sequence>DNHEDLREAVFHYRPKTFESDRFELGIASPSMLAAAWQYGDGKLILMEGTFGVCLQNILLFVMLLIEENYYGVPIALFLFSAPLRNHQTSSGYDAATLERFLSKWKVPLGEKDGTHFTPKICMTDNNLKEINTLKSVWPGIIALLCS</sequence>
<organism evidence="1 2">
    <name type="scientific">Blyttiomyces helicus</name>
    <dbReference type="NCBI Taxonomy" id="388810"/>
    <lineage>
        <taxon>Eukaryota</taxon>
        <taxon>Fungi</taxon>
        <taxon>Fungi incertae sedis</taxon>
        <taxon>Chytridiomycota</taxon>
        <taxon>Chytridiomycota incertae sedis</taxon>
        <taxon>Chytridiomycetes</taxon>
        <taxon>Chytridiomycetes incertae sedis</taxon>
        <taxon>Blyttiomyces</taxon>
    </lineage>
</organism>
<dbReference type="AlphaFoldDB" id="A0A4P9W892"/>
<evidence type="ECO:0000313" key="2">
    <source>
        <dbReference type="Proteomes" id="UP000269721"/>
    </source>
</evidence>
<reference evidence="2" key="1">
    <citation type="journal article" date="2018" name="Nat. Microbiol.">
        <title>Leveraging single-cell genomics to expand the fungal tree of life.</title>
        <authorList>
            <person name="Ahrendt S.R."/>
            <person name="Quandt C.A."/>
            <person name="Ciobanu D."/>
            <person name="Clum A."/>
            <person name="Salamov A."/>
            <person name="Andreopoulos B."/>
            <person name="Cheng J.F."/>
            <person name="Woyke T."/>
            <person name="Pelin A."/>
            <person name="Henrissat B."/>
            <person name="Reynolds N.K."/>
            <person name="Benny G.L."/>
            <person name="Smith M.E."/>
            <person name="James T.Y."/>
            <person name="Grigoriev I.V."/>
        </authorList>
    </citation>
    <scope>NUCLEOTIDE SEQUENCE [LARGE SCALE GENOMIC DNA]</scope>
</reference>
<gene>
    <name evidence="1" type="ORF">BDK51DRAFT_1876</name>
</gene>
<proteinExistence type="predicted"/>
<name>A0A4P9W892_9FUNG</name>
<dbReference type="Proteomes" id="UP000269721">
    <property type="component" value="Unassembled WGS sequence"/>
</dbReference>
<feature type="non-terminal residue" evidence="1">
    <location>
        <position position="1"/>
    </location>
</feature>
<keyword evidence="2" id="KW-1185">Reference proteome</keyword>
<dbReference type="OrthoDB" id="2422225at2759"/>